<proteinExistence type="predicted"/>
<dbReference type="PROSITE" id="PS51257">
    <property type="entry name" value="PROKAR_LIPOPROTEIN"/>
    <property type="match status" value="1"/>
</dbReference>
<dbReference type="OrthoDB" id="1199198at2"/>
<dbReference type="AlphaFoldDB" id="A0A504J9M2"/>
<evidence type="ECO:0008006" key="4">
    <source>
        <dbReference type="Google" id="ProtNLM"/>
    </source>
</evidence>
<feature type="signal peptide" evidence="1">
    <location>
        <begin position="1"/>
        <end position="19"/>
    </location>
</feature>
<name>A0A504J9M2_9FLAO</name>
<evidence type="ECO:0000313" key="2">
    <source>
        <dbReference type="EMBL" id="TPN85295.1"/>
    </source>
</evidence>
<sequence length="491" mass="55720">MKKLNLLFLFMLLSLGFISCEGEVFENCPTVEFTVEKRNDLGSYQFTSSVNTDDTVYSWYINDVLIDNARQNVFEYNFLSGQSQELSGAGEYEVCLKVQTSDCENGSELYCETITVTEPDSNCPQVFFTMEAEPGTQIGYGFMAKFETLETVTSFAWTVNNEEVELSNNSQENDRYFYREFTPGESYTVCLTVVTPDCQEGASYCKEFVAGDQMNDGCSELTIAYEKLPNSDHRYAFTAEDNTNQATEYRWFLNGNLLLTPNQTQFIDNLIEYELQSGTYEICAIGISEACPEGSEKFCKTITIEGCPQLAFDYQKTNGNYTYNFYPAVSDTNIMDHVVVEWFVNQQYVGNSSDLTGDTPFLYQFDQAGTYEVCIAIETPDCPNGTRVCKTINVEENNTCRTPVFDYYPTQNVSNSYQFSVRMDENFVRQEYRWFLEGQPLLTPNGSPYTDNLIEYQLQPGTYSVCVVATSAQCPNGQEFCKTITVPSTDQ</sequence>
<accession>A0A504J9M2</accession>
<evidence type="ECO:0000313" key="3">
    <source>
        <dbReference type="Proteomes" id="UP000315540"/>
    </source>
</evidence>
<reference evidence="2 3" key="1">
    <citation type="submission" date="2019-06" db="EMBL/GenBank/DDBJ databases">
        <authorList>
            <person name="Meng X."/>
        </authorList>
    </citation>
    <scope>NUCLEOTIDE SEQUENCE [LARGE SCALE GENOMIC DNA]</scope>
    <source>
        <strain evidence="2 3">M625</strain>
    </source>
</reference>
<protein>
    <recommendedName>
        <fullName evidence="4">PKD domain-containing protein</fullName>
    </recommendedName>
</protein>
<dbReference type="EMBL" id="VFWZ01000004">
    <property type="protein sequence ID" value="TPN85295.1"/>
    <property type="molecule type" value="Genomic_DNA"/>
</dbReference>
<gene>
    <name evidence="2" type="ORF">FHK87_14845</name>
</gene>
<comment type="caution">
    <text evidence="2">The sequence shown here is derived from an EMBL/GenBank/DDBJ whole genome shotgun (WGS) entry which is preliminary data.</text>
</comment>
<dbReference type="Proteomes" id="UP000315540">
    <property type="component" value="Unassembled WGS sequence"/>
</dbReference>
<keyword evidence="1" id="KW-0732">Signal</keyword>
<evidence type="ECO:0000256" key="1">
    <source>
        <dbReference type="SAM" id="SignalP"/>
    </source>
</evidence>
<keyword evidence="3" id="KW-1185">Reference proteome</keyword>
<feature type="chain" id="PRO_5021290717" description="PKD domain-containing protein" evidence="1">
    <location>
        <begin position="20"/>
        <end position="491"/>
    </location>
</feature>
<dbReference type="RefSeq" id="WP_140594436.1">
    <property type="nucleotide sequence ID" value="NZ_VFWZ01000004.1"/>
</dbReference>
<organism evidence="2 3">
    <name type="scientific">Aquimarina algicola</name>
    <dbReference type="NCBI Taxonomy" id="2589995"/>
    <lineage>
        <taxon>Bacteria</taxon>
        <taxon>Pseudomonadati</taxon>
        <taxon>Bacteroidota</taxon>
        <taxon>Flavobacteriia</taxon>
        <taxon>Flavobacteriales</taxon>
        <taxon>Flavobacteriaceae</taxon>
        <taxon>Aquimarina</taxon>
    </lineage>
</organism>